<accession>A0A7Y4KGD9</accession>
<protein>
    <recommendedName>
        <fullName evidence="4">Lipoprotein</fullName>
    </recommendedName>
</protein>
<evidence type="ECO:0000313" key="3">
    <source>
        <dbReference type="Proteomes" id="UP000563426"/>
    </source>
</evidence>
<dbReference type="PROSITE" id="PS51257">
    <property type="entry name" value="PROKAR_LIPOPROTEIN"/>
    <property type="match status" value="1"/>
</dbReference>
<comment type="caution">
    <text evidence="2">The sequence shown here is derived from an EMBL/GenBank/DDBJ whole genome shotgun (WGS) entry which is preliminary data.</text>
</comment>
<proteinExistence type="predicted"/>
<feature type="region of interest" description="Disordered" evidence="1">
    <location>
        <begin position="19"/>
        <end position="57"/>
    </location>
</feature>
<dbReference type="Proteomes" id="UP000563426">
    <property type="component" value="Unassembled WGS sequence"/>
</dbReference>
<gene>
    <name evidence="2" type="ORF">HMI49_09200</name>
</gene>
<evidence type="ECO:0008006" key="4">
    <source>
        <dbReference type="Google" id="ProtNLM"/>
    </source>
</evidence>
<dbReference type="RefSeq" id="WP_171434029.1">
    <property type="nucleotide sequence ID" value="NZ_JABFJV010000036.1"/>
</dbReference>
<dbReference type="EMBL" id="JABFJV010000036">
    <property type="protein sequence ID" value="NOK33371.1"/>
    <property type="molecule type" value="Genomic_DNA"/>
</dbReference>
<organism evidence="2 3">
    <name type="scientific">Corallococcus exercitus</name>
    <dbReference type="NCBI Taxonomy" id="2316736"/>
    <lineage>
        <taxon>Bacteria</taxon>
        <taxon>Pseudomonadati</taxon>
        <taxon>Myxococcota</taxon>
        <taxon>Myxococcia</taxon>
        <taxon>Myxococcales</taxon>
        <taxon>Cystobacterineae</taxon>
        <taxon>Myxococcaceae</taxon>
        <taxon>Corallococcus</taxon>
    </lineage>
</organism>
<reference evidence="2 3" key="1">
    <citation type="submission" date="2020-05" db="EMBL/GenBank/DDBJ databases">
        <authorList>
            <person name="Whitworth D."/>
        </authorList>
    </citation>
    <scope>NUCLEOTIDE SEQUENCE [LARGE SCALE GENOMIC DNA]</scope>
    <source>
        <strain evidence="2 3">AB043B</strain>
    </source>
</reference>
<keyword evidence="3" id="KW-1185">Reference proteome</keyword>
<evidence type="ECO:0000256" key="1">
    <source>
        <dbReference type="SAM" id="MobiDB-lite"/>
    </source>
</evidence>
<evidence type="ECO:0000313" key="2">
    <source>
        <dbReference type="EMBL" id="NOK33371.1"/>
    </source>
</evidence>
<sequence>MRYGALVAALLLGACAKPREDPTVSRGALKGAPAAASSSGDGSERPQPRGAATVRTDQGTYSAPAVRFIADFLEEPAVPLLRVALSAQSEDGGTWRFRMAVDEQFVKSKHATARLSPQAALGPGLAVVDSQQGTGPSMAMDEGTLELTVTGNQARGEVRTKDGRVHATFEGPLTVECTVPPAWLGKANAPAPVPSNDGTVRVPDEALVTPQCRSMADAFR</sequence>
<feature type="compositionally biased region" description="Low complexity" evidence="1">
    <location>
        <begin position="25"/>
        <end position="41"/>
    </location>
</feature>
<dbReference type="AlphaFoldDB" id="A0A7Y4KGD9"/>
<name>A0A7Y4KGD9_9BACT</name>